<dbReference type="SUPFAM" id="SSF55550">
    <property type="entry name" value="SH2 domain"/>
    <property type="match status" value="1"/>
</dbReference>
<dbReference type="PROSITE" id="PS00107">
    <property type="entry name" value="PROTEIN_KINASE_ATP"/>
    <property type="match status" value="1"/>
</dbReference>
<evidence type="ECO:0000256" key="3">
    <source>
        <dbReference type="PROSITE-ProRule" id="PRU00191"/>
    </source>
</evidence>
<evidence type="ECO:0000259" key="5">
    <source>
        <dbReference type="PROSITE" id="PS50001"/>
    </source>
</evidence>
<feature type="domain" description="SH2" evidence="5">
    <location>
        <begin position="10"/>
        <end position="103"/>
    </location>
</feature>
<evidence type="ECO:0000313" key="8">
    <source>
        <dbReference type="Proteomes" id="UP001196413"/>
    </source>
</evidence>
<dbReference type="InterPro" id="IPR036860">
    <property type="entry name" value="SH2_dom_sf"/>
</dbReference>
<dbReference type="Gene3D" id="3.30.200.20">
    <property type="entry name" value="Phosphorylase Kinase, domain 1"/>
    <property type="match status" value="1"/>
</dbReference>
<feature type="domain" description="Protein kinase" evidence="6">
    <location>
        <begin position="115"/>
        <end position="158"/>
    </location>
</feature>
<dbReference type="InterPro" id="IPR000980">
    <property type="entry name" value="SH2"/>
</dbReference>
<evidence type="ECO:0000313" key="7">
    <source>
        <dbReference type="EMBL" id="KAJ1361892.1"/>
    </source>
</evidence>
<dbReference type="CDD" id="cd10361">
    <property type="entry name" value="SH2_Fps_family"/>
    <property type="match status" value="1"/>
</dbReference>
<dbReference type="AlphaFoldDB" id="A0AAD5MNZ9"/>
<dbReference type="PROSITE" id="PS50011">
    <property type="entry name" value="PROTEIN_KINASE_DOM"/>
    <property type="match status" value="1"/>
</dbReference>
<gene>
    <name evidence="7" type="ORF">KIN20_021262</name>
</gene>
<dbReference type="EMBL" id="JAHQIW010004287">
    <property type="protein sequence ID" value="KAJ1361892.1"/>
    <property type="molecule type" value="Genomic_DNA"/>
</dbReference>
<keyword evidence="1 4" id="KW-0547">Nucleotide-binding</keyword>
<proteinExistence type="predicted"/>
<dbReference type="Proteomes" id="UP001196413">
    <property type="component" value="Unassembled WGS sequence"/>
</dbReference>
<evidence type="ECO:0000256" key="1">
    <source>
        <dbReference type="ARBA" id="ARBA00022741"/>
    </source>
</evidence>
<evidence type="ECO:0000256" key="4">
    <source>
        <dbReference type="PROSITE-ProRule" id="PRU10141"/>
    </source>
</evidence>
<dbReference type="InterPro" id="IPR000719">
    <property type="entry name" value="Prot_kinase_dom"/>
</dbReference>
<evidence type="ECO:0008006" key="9">
    <source>
        <dbReference type="Google" id="ProtNLM"/>
    </source>
</evidence>
<dbReference type="SUPFAM" id="SSF56112">
    <property type="entry name" value="Protein kinase-like (PK-like)"/>
    <property type="match status" value="1"/>
</dbReference>
<dbReference type="InterPro" id="IPR035849">
    <property type="entry name" value="Fes/Fps/Fer_SH2"/>
</dbReference>
<dbReference type="SMART" id="SM00252">
    <property type="entry name" value="SH2"/>
    <property type="match status" value="1"/>
</dbReference>
<organism evidence="7 8">
    <name type="scientific">Parelaphostrongylus tenuis</name>
    <name type="common">Meningeal worm</name>
    <dbReference type="NCBI Taxonomy" id="148309"/>
    <lineage>
        <taxon>Eukaryota</taxon>
        <taxon>Metazoa</taxon>
        <taxon>Ecdysozoa</taxon>
        <taxon>Nematoda</taxon>
        <taxon>Chromadorea</taxon>
        <taxon>Rhabditida</taxon>
        <taxon>Rhabditina</taxon>
        <taxon>Rhabditomorpha</taxon>
        <taxon>Strongyloidea</taxon>
        <taxon>Metastrongylidae</taxon>
        <taxon>Parelaphostrongylus</taxon>
    </lineage>
</organism>
<name>A0AAD5MNZ9_PARTN</name>
<evidence type="ECO:0000256" key="2">
    <source>
        <dbReference type="ARBA" id="ARBA00022840"/>
    </source>
</evidence>
<accession>A0AAD5MNZ9</accession>
<dbReference type="PROSITE" id="PS50001">
    <property type="entry name" value="SH2"/>
    <property type="match status" value="1"/>
</dbReference>
<keyword evidence="8" id="KW-1185">Reference proteome</keyword>
<reference evidence="7" key="1">
    <citation type="submission" date="2021-06" db="EMBL/GenBank/DDBJ databases">
        <title>Parelaphostrongylus tenuis whole genome reference sequence.</title>
        <authorList>
            <person name="Garwood T.J."/>
            <person name="Larsen P.A."/>
            <person name="Fountain-Jones N.M."/>
            <person name="Garbe J.R."/>
            <person name="Macchietto M.G."/>
            <person name="Kania S.A."/>
            <person name="Gerhold R.W."/>
            <person name="Richards J.E."/>
            <person name="Wolf T.M."/>
        </authorList>
    </citation>
    <scope>NUCLEOTIDE SEQUENCE</scope>
    <source>
        <strain evidence="7">MNPRO001-30</strain>
        <tissue evidence="7">Meninges</tissue>
    </source>
</reference>
<comment type="caution">
    <text evidence="7">The sequence shown here is derived from an EMBL/GenBank/DDBJ whole genome shotgun (WGS) entry which is preliminary data.</text>
</comment>
<dbReference type="Pfam" id="PF00017">
    <property type="entry name" value="SH2"/>
    <property type="match status" value="1"/>
</dbReference>
<keyword evidence="2 4" id="KW-0067">ATP-binding</keyword>
<evidence type="ECO:0000259" key="6">
    <source>
        <dbReference type="PROSITE" id="PS50011"/>
    </source>
</evidence>
<dbReference type="GO" id="GO:0005524">
    <property type="term" value="F:ATP binding"/>
    <property type="evidence" value="ECO:0007669"/>
    <property type="project" value="UniProtKB-UniRule"/>
</dbReference>
<dbReference type="PANTHER" id="PTHR24418">
    <property type="entry name" value="TYROSINE-PROTEIN KINASE"/>
    <property type="match status" value="1"/>
</dbReference>
<protein>
    <recommendedName>
        <fullName evidence="9">Tyrosine-protein kinase</fullName>
    </recommendedName>
</protein>
<dbReference type="InterPro" id="IPR050198">
    <property type="entry name" value="Non-receptor_tyrosine_kinases"/>
</dbReference>
<dbReference type="InterPro" id="IPR017441">
    <property type="entry name" value="Protein_kinase_ATP_BS"/>
</dbReference>
<dbReference type="GO" id="GO:0004672">
    <property type="term" value="F:protein kinase activity"/>
    <property type="evidence" value="ECO:0007669"/>
    <property type="project" value="InterPro"/>
</dbReference>
<keyword evidence="3" id="KW-0727">SH2 domain</keyword>
<sequence length="158" mass="17971">MQQEDINLPYFHGALMDQDADSMLQNEGDFLIQTRHSSGTVRHRMVIAIRTKDAIKRIDIRRSENGLRLGVRTFANLRKLVEYYSEKPIVLQGGEELLLKKAVPKGKYQLVHSDVKLLKKIGSGAYGTVYRGILLRDNNRMIAVKRIDSEGTDDQGDE</sequence>
<feature type="binding site" evidence="4">
    <location>
        <position position="145"/>
    </location>
    <ligand>
        <name>ATP</name>
        <dbReference type="ChEBI" id="CHEBI:30616"/>
    </ligand>
</feature>
<dbReference type="InterPro" id="IPR011009">
    <property type="entry name" value="Kinase-like_dom_sf"/>
</dbReference>
<dbReference type="Gene3D" id="3.30.505.10">
    <property type="entry name" value="SH2 domain"/>
    <property type="match status" value="1"/>
</dbReference>